<dbReference type="Gene3D" id="1.10.150.20">
    <property type="entry name" value="5' to 3' exonuclease, C-terminal subdomain"/>
    <property type="match status" value="1"/>
</dbReference>
<keyword evidence="4" id="KW-0235">DNA replication</keyword>
<dbReference type="GO" id="GO:0008408">
    <property type="term" value="F:3'-5' exonuclease activity"/>
    <property type="evidence" value="ECO:0007669"/>
    <property type="project" value="InterPro"/>
</dbReference>
<dbReference type="InterPro" id="IPR012337">
    <property type="entry name" value="RNaseH-like_sf"/>
</dbReference>
<dbReference type="GO" id="GO:0003887">
    <property type="term" value="F:DNA-directed DNA polymerase activity"/>
    <property type="evidence" value="ECO:0007669"/>
    <property type="project" value="UniProtKB-EC"/>
</dbReference>
<dbReference type="GO" id="GO:0006302">
    <property type="term" value="P:double-strand break repair"/>
    <property type="evidence" value="ECO:0007669"/>
    <property type="project" value="TreeGrafter"/>
</dbReference>
<dbReference type="Pfam" id="PF01612">
    <property type="entry name" value="DNA_pol_A_exo1"/>
    <property type="match status" value="1"/>
</dbReference>
<feature type="domain" description="3'-5' exonuclease" evidence="6">
    <location>
        <begin position="15"/>
        <end position="210"/>
    </location>
</feature>
<evidence type="ECO:0000256" key="2">
    <source>
        <dbReference type="ARBA" id="ARBA00012417"/>
    </source>
</evidence>
<dbReference type="RefSeq" id="WP_131888976.1">
    <property type="nucleotide sequence ID" value="NZ_SMKU01000003.1"/>
</dbReference>
<evidence type="ECO:0000259" key="7">
    <source>
        <dbReference type="SMART" id="SM00482"/>
    </source>
</evidence>
<dbReference type="Pfam" id="PF00476">
    <property type="entry name" value="DNA_pol_A"/>
    <property type="match status" value="1"/>
</dbReference>
<dbReference type="SMART" id="SM00474">
    <property type="entry name" value="35EXOc"/>
    <property type="match status" value="1"/>
</dbReference>
<dbReference type="InterPro" id="IPR001098">
    <property type="entry name" value="DNA-dir_DNA_pol_A_palm_dom"/>
</dbReference>
<dbReference type="PANTHER" id="PTHR10133:SF27">
    <property type="entry name" value="DNA POLYMERASE NU"/>
    <property type="match status" value="1"/>
</dbReference>
<gene>
    <name evidence="8" type="ORF">E1298_01915</name>
</gene>
<dbReference type="InterPro" id="IPR036397">
    <property type="entry name" value="RNaseH_sf"/>
</dbReference>
<comment type="similarity">
    <text evidence="1">Belongs to the DNA polymerase type-A family.</text>
</comment>
<feature type="domain" description="DNA-directed DNA polymerase family A palm" evidence="7">
    <location>
        <begin position="373"/>
        <end position="556"/>
    </location>
</feature>
<protein>
    <recommendedName>
        <fullName evidence="3">DNA polymerase I</fullName>
        <ecNumber evidence="2">2.7.7.7</ecNumber>
    </recommendedName>
</protein>
<dbReference type="EC" id="2.7.7.7" evidence="2"/>
<dbReference type="InterPro" id="IPR002298">
    <property type="entry name" value="DNA_polymerase_A"/>
</dbReference>
<evidence type="ECO:0000313" key="9">
    <source>
        <dbReference type="Proteomes" id="UP000294513"/>
    </source>
</evidence>
<dbReference type="SUPFAM" id="SSF56672">
    <property type="entry name" value="DNA/RNA polymerases"/>
    <property type="match status" value="1"/>
</dbReference>
<evidence type="ECO:0000256" key="3">
    <source>
        <dbReference type="ARBA" id="ARBA00020311"/>
    </source>
</evidence>
<evidence type="ECO:0000313" key="8">
    <source>
        <dbReference type="EMBL" id="TDD97216.1"/>
    </source>
</evidence>
<dbReference type="InterPro" id="IPR043502">
    <property type="entry name" value="DNA/RNA_pol_sf"/>
</dbReference>
<dbReference type="GO" id="GO:0003677">
    <property type="term" value="F:DNA binding"/>
    <property type="evidence" value="ECO:0007669"/>
    <property type="project" value="InterPro"/>
</dbReference>
<comment type="caution">
    <text evidence="8">The sequence shown here is derived from an EMBL/GenBank/DDBJ whole genome shotgun (WGS) entry which is preliminary data.</text>
</comment>
<dbReference type="SMART" id="SM00482">
    <property type="entry name" value="POLAc"/>
    <property type="match status" value="1"/>
</dbReference>
<dbReference type="EMBL" id="SMKU01000003">
    <property type="protein sequence ID" value="TDD97216.1"/>
    <property type="molecule type" value="Genomic_DNA"/>
</dbReference>
<comment type="catalytic activity">
    <reaction evidence="5">
        <text>DNA(n) + a 2'-deoxyribonucleoside 5'-triphosphate = DNA(n+1) + diphosphate</text>
        <dbReference type="Rhea" id="RHEA:22508"/>
        <dbReference type="Rhea" id="RHEA-COMP:17339"/>
        <dbReference type="Rhea" id="RHEA-COMP:17340"/>
        <dbReference type="ChEBI" id="CHEBI:33019"/>
        <dbReference type="ChEBI" id="CHEBI:61560"/>
        <dbReference type="ChEBI" id="CHEBI:173112"/>
        <dbReference type="EC" id="2.7.7.7"/>
    </reaction>
</comment>
<keyword evidence="9" id="KW-1185">Reference proteome</keyword>
<dbReference type="Proteomes" id="UP000294513">
    <property type="component" value="Unassembled WGS sequence"/>
</dbReference>
<dbReference type="SUPFAM" id="SSF53098">
    <property type="entry name" value="Ribonuclease H-like"/>
    <property type="match status" value="1"/>
</dbReference>
<dbReference type="PANTHER" id="PTHR10133">
    <property type="entry name" value="DNA POLYMERASE I"/>
    <property type="match status" value="1"/>
</dbReference>
<name>A0A4R5CE75_9ACTN</name>
<accession>A0A4R5CE75</accession>
<dbReference type="AlphaFoldDB" id="A0A4R5CE75"/>
<evidence type="ECO:0000259" key="6">
    <source>
        <dbReference type="SMART" id="SM00474"/>
    </source>
</evidence>
<dbReference type="OrthoDB" id="5196455at2"/>
<dbReference type="Gene3D" id="3.30.420.10">
    <property type="entry name" value="Ribonuclease H-like superfamily/Ribonuclease H"/>
    <property type="match status" value="1"/>
</dbReference>
<proteinExistence type="inferred from homology"/>
<sequence>MRDICYKVRSRPVIIHVIERAEDLPKFVEWVKRHQILAFDTETTGLDIYSPGFKVRLAQFGTSDEAYVVPVELGDEFVWHVTSALRFVPKLICHNASFDIQVAAKHLGHDIAELFAKTIDTAILSRLWDSRAFKDGGPGHKLEELTAALVSRQVAEEVKASIGRMAKELRIPKEEFFRTVPISHEGYNLYAGMDVILTSLLYEQIPGMIPFSARHLIPYEHDIARVCSLVERKGFLVDVEYTNALTERLRREETWYQILIEEFTDDYEFSTNSTDEVARVLLDSGWDAFEFTPSGRLKVDDALLNAAADEGIEFAEWVRQAKKAKKWRKTWPEGFLSRMDADCRAHAAIHTMQARTARMSISGIPAQTLPSNDSLIRNCFIADPGHVICSIDYMAQELRVTAALSKDAAMLRAFNEDLDLHQMTADAAGVSRSIGKMTNFLTVYGGTWKALMTQAHIDEVTAKRVLKAFAEQYPGVAKLADEVTKKARRQGYVETMFGRRLYVDRDRAYSAMNYVIQSTSRDITASALLRLDKAGFTPYVKLPIHDEILFSFPEDQAHYGARTAGAIMLHTINGLDVPTDPEVGGRAWGSLYEKAA</sequence>
<dbReference type="Gene3D" id="1.20.1060.10">
    <property type="entry name" value="Taq DNA Polymerase, Chain T, domain 4"/>
    <property type="match status" value="1"/>
</dbReference>
<evidence type="ECO:0000256" key="1">
    <source>
        <dbReference type="ARBA" id="ARBA00007705"/>
    </source>
</evidence>
<dbReference type="Gene3D" id="3.30.70.370">
    <property type="match status" value="1"/>
</dbReference>
<organism evidence="8 9">
    <name type="scientific">Actinomadura rubrisoli</name>
    <dbReference type="NCBI Taxonomy" id="2530368"/>
    <lineage>
        <taxon>Bacteria</taxon>
        <taxon>Bacillati</taxon>
        <taxon>Actinomycetota</taxon>
        <taxon>Actinomycetes</taxon>
        <taxon>Streptosporangiales</taxon>
        <taxon>Thermomonosporaceae</taxon>
        <taxon>Actinomadura</taxon>
    </lineage>
</organism>
<dbReference type="GO" id="GO:0006261">
    <property type="term" value="P:DNA-templated DNA replication"/>
    <property type="evidence" value="ECO:0007669"/>
    <property type="project" value="InterPro"/>
</dbReference>
<evidence type="ECO:0000256" key="5">
    <source>
        <dbReference type="ARBA" id="ARBA00049244"/>
    </source>
</evidence>
<evidence type="ECO:0000256" key="4">
    <source>
        <dbReference type="ARBA" id="ARBA00022705"/>
    </source>
</evidence>
<reference evidence="8 9" key="1">
    <citation type="submission" date="2019-03" db="EMBL/GenBank/DDBJ databases">
        <title>Draft genome sequences of novel Actinobacteria.</title>
        <authorList>
            <person name="Sahin N."/>
            <person name="Ay H."/>
            <person name="Saygin H."/>
        </authorList>
    </citation>
    <scope>NUCLEOTIDE SEQUENCE [LARGE SCALE GENOMIC DNA]</scope>
    <source>
        <strain evidence="8 9">H3C3</strain>
    </source>
</reference>
<dbReference type="InterPro" id="IPR002562">
    <property type="entry name" value="3'-5'_exonuclease_dom"/>
</dbReference>